<dbReference type="EMBL" id="LJIW01000001">
    <property type="protein sequence ID" value="PNG98243.1"/>
    <property type="molecule type" value="Genomic_DNA"/>
</dbReference>
<comment type="caution">
    <text evidence="1">The sequence shown here is derived from an EMBL/GenBank/DDBJ whole genome shotgun (WGS) entry which is preliminary data.</text>
</comment>
<dbReference type="AlphaFoldDB" id="A0A2J7ZD95"/>
<keyword evidence="2" id="KW-1185">Reference proteome</keyword>
<evidence type="ECO:0000313" key="2">
    <source>
        <dbReference type="Proteomes" id="UP000236520"/>
    </source>
</evidence>
<name>A0A2J7ZD95_STRMQ</name>
<sequence length="234" mass="25834">MAGGNMMEQLQKLVDHHRDCRQEPVRFRPSTWHPRLEPYGAAHVLDVGVGCVSPSGDRLISRGDLVDLRDRVGDDPDGLRDLFVAVMIWGSGITNGRGPRYTEAALSDARLPAVLRTTRQAVRSGDLSGAYRQFVLSGVRRSSSTKWFAAVDDRDVGCARALILDSRVLHSLNALGWSSWQAAGTRRWPPRYATYVSSMHGWASSLGVTADWLEWLLFHLNGRVDGPGEGHDST</sequence>
<protein>
    <submittedName>
        <fullName evidence="1">Uncharacterized protein</fullName>
    </submittedName>
</protein>
<dbReference type="Pfam" id="PF21790">
    <property type="entry name" value="OGG"/>
    <property type="match status" value="1"/>
</dbReference>
<dbReference type="InterPro" id="IPR048868">
    <property type="entry name" value="OGG-like_put"/>
</dbReference>
<gene>
    <name evidence="1" type="ORF">SMF913_14268</name>
</gene>
<proteinExistence type="predicted"/>
<reference evidence="1 2" key="1">
    <citation type="submission" date="2015-09" db="EMBL/GenBank/DDBJ databases">
        <title>Genome sequence, genome mining and natural product profiling of a biocontrol bacterium Streptomyces malaysiensis F913.</title>
        <authorList>
            <person name="Xu Y."/>
            <person name="Wei J."/>
            <person name="Xie J."/>
            <person name="Li T."/>
            <person name="Zhou Z."/>
        </authorList>
    </citation>
    <scope>NUCLEOTIDE SEQUENCE [LARGE SCALE GENOMIC DNA]</scope>
    <source>
        <strain evidence="1 2">F913</strain>
    </source>
</reference>
<evidence type="ECO:0000313" key="1">
    <source>
        <dbReference type="EMBL" id="PNG98243.1"/>
    </source>
</evidence>
<dbReference type="Proteomes" id="UP000236520">
    <property type="component" value="Unassembled WGS sequence"/>
</dbReference>
<organism evidence="1 2">
    <name type="scientific">Streptomyces malaysiensis</name>
    <dbReference type="NCBI Taxonomy" id="92644"/>
    <lineage>
        <taxon>Bacteria</taxon>
        <taxon>Bacillati</taxon>
        <taxon>Actinomycetota</taxon>
        <taxon>Actinomycetes</taxon>
        <taxon>Kitasatosporales</taxon>
        <taxon>Streptomycetaceae</taxon>
        <taxon>Streptomyces</taxon>
        <taxon>Streptomyces violaceusniger group</taxon>
    </lineage>
</organism>
<accession>A0A2J7ZD95</accession>